<dbReference type="PROSITE" id="PS50013">
    <property type="entry name" value="CHROMO_2"/>
    <property type="match status" value="1"/>
</dbReference>
<sequence>MATPNQTNQNGESTHDDNSEDRQWSIDEIISHRVSPTDPTRVELQIEWTSENGQDFEPTWEPECNIQEDAPDMWKEYITANSDYRDVLGENKDLWHLFRILSHDVQYHGGKKPPE</sequence>
<gene>
    <name evidence="4" type="ORF">GQ607_017948</name>
</gene>
<feature type="non-terminal residue" evidence="4">
    <location>
        <position position="115"/>
    </location>
</feature>
<dbReference type="Proteomes" id="UP000434172">
    <property type="component" value="Unassembled WGS sequence"/>
</dbReference>
<dbReference type="InterPro" id="IPR016197">
    <property type="entry name" value="Chromo-like_dom_sf"/>
</dbReference>
<evidence type="ECO:0000256" key="1">
    <source>
        <dbReference type="ARBA" id="ARBA00011353"/>
    </source>
</evidence>
<feature type="compositionally biased region" description="Basic and acidic residues" evidence="2">
    <location>
        <begin position="13"/>
        <end position="25"/>
    </location>
</feature>
<accession>A0A8H3VUV7</accession>
<reference evidence="4 5" key="1">
    <citation type="submission" date="2019-12" db="EMBL/GenBank/DDBJ databases">
        <title>A genome sequence resource for the geographically widespread anthracnose pathogen Colletotrichum asianum.</title>
        <authorList>
            <person name="Meng Y."/>
        </authorList>
    </citation>
    <scope>NUCLEOTIDE SEQUENCE [LARGE SCALE GENOMIC DNA]</scope>
    <source>
        <strain evidence="4 5">ICMP 18580</strain>
    </source>
</reference>
<evidence type="ECO:0000259" key="3">
    <source>
        <dbReference type="PROSITE" id="PS50013"/>
    </source>
</evidence>
<dbReference type="AlphaFoldDB" id="A0A8H3VUV7"/>
<organism evidence="4 5">
    <name type="scientific">Colletotrichum asianum</name>
    <dbReference type="NCBI Taxonomy" id="702518"/>
    <lineage>
        <taxon>Eukaryota</taxon>
        <taxon>Fungi</taxon>
        <taxon>Dikarya</taxon>
        <taxon>Ascomycota</taxon>
        <taxon>Pezizomycotina</taxon>
        <taxon>Sordariomycetes</taxon>
        <taxon>Hypocreomycetidae</taxon>
        <taxon>Glomerellales</taxon>
        <taxon>Glomerellaceae</taxon>
        <taxon>Colletotrichum</taxon>
        <taxon>Colletotrichum gloeosporioides species complex</taxon>
    </lineage>
</organism>
<dbReference type="Gene3D" id="2.40.50.40">
    <property type="match status" value="1"/>
</dbReference>
<evidence type="ECO:0000256" key="2">
    <source>
        <dbReference type="SAM" id="MobiDB-lite"/>
    </source>
</evidence>
<evidence type="ECO:0000313" key="5">
    <source>
        <dbReference type="Proteomes" id="UP000434172"/>
    </source>
</evidence>
<dbReference type="EMBL" id="WOWK01000369">
    <property type="protein sequence ID" value="KAF0314820.1"/>
    <property type="molecule type" value="Genomic_DNA"/>
</dbReference>
<keyword evidence="5" id="KW-1185">Reference proteome</keyword>
<proteinExistence type="predicted"/>
<feature type="compositionally biased region" description="Polar residues" evidence="2">
    <location>
        <begin position="1"/>
        <end position="12"/>
    </location>
</feature>
<dbReference type="InterPro" id="IPR000953">
    <property type="entry name" value="Chromo/chromo_shadow_dom"/>
</dbReference>
<feature type="domain" description="Chromo" evidence="3">
    <location>
        <begin position="24"/>
        <end position="77"/>
    </location>
</feature>
<comment type="subunit">
    <text evidence="1">Component of the NuA4 histone acetyltransferase complex.</text>
</comment>
<dbReference type="CDD" id="cd00024">
    <property type="entry name" value="CD_CSD"/>
    <property type="match status" value="1"/>
</dbReference>
<dbReference type="GO" id="GO:0006338">
    <property type="term" value="P:chromatin remodeling"/>
    <property type="evidence" value="ECO:0007669"/>
    <property type="project" value="UniProtKB-ARBA"/>
</dbReference>
<name>A0A8H3VUV7_9PEZI</name>
<evidence type="ECO:0000313" key="4">
    <source>
        <dbReference type="EMBL" id="KAF0314820.1"/>
    </source>
</evidence>
<feature type="region of interest" description="Disordered" evidence="2">
    <location>
        <begin position="1"/>
        <end position="25"/>
    </location>
</feature>
<dbReference type="OrthoDB" id="433924at2759"/>
<comment type="caution">
    <text evidence="4">The sequence shown here is derived from an EMBL/GenBank/DDBJ whole genome shotgun (WGS) entry which is preliminary data.</text>
</comment>
<protein>
    <recommendedName>
        <fullName evidence="3">Chromo domain-containing protein</fullName>
    </recommendedName>
</protein>
<dbReference type="SUPFAM" id="SSF54160">
    <property type="entry name" value="Chromo domain-like"/>
    <property type="match status" value="1"/>
</dbReference>